<keyword evidence="3" id="KW-0547">Nucleotide-binding</keyword>
<dbReference type="PANTHER" id="PTHR43820">
    <property type="entry name" value="HIGH-AFFINITY BRANCHED-CHAIN AMINO ACID TRANSPORT ATP-BINDING PROTEIN LIVF"/>
    <property type="match status" value="1"/>
</dbReference>
<evidence type="ECO:0000259" key="6">
    <source>
        <dbReference type="PROSITE" id="PS50893"/>
    </source>
</evidence>
<reference evidence="7 8" key="1">
    <citation type="submission" date="2020-08" db="EMBL/GenBank/DDBJ databases">
        <authorList>
            <person name="Liu C."/>
            <person name="Sun Q."/>
        </authorList>
    </citation>
    <scope>NUCLEOTIDE SEQUENCE [LARGE SCALE GENOMIC DNA]</scope>
    <source>
        <strain evidence="7 8">NSJ-38</strain>
    </source>
</reference>
<dbReference type="InterPro" id="IPR052156">
    <property type="entry name" value="BCAA_Transport_ATP-bd_LivF"/>
</dbReference>
<dbReference type="RefSeq" id="WP_249300936.1">
    <property type="nucleotide sequence ID" value="NZ_CP060634.1"/>
</dbReference>
<dbReference type="Pfam" id="PF00005">
    <property type="entry name" value="ABC_tran"/>
    <property type="match status" value="1"/>
</dbReference>
<proteinExistence type="inferred from homology"/>
<dbReference type="CDD" id="cd03224">
    <property type="entry name" value="ABC_TM1139_LivF_branched"/>
    <property type="match status" value="1"/>
</dbReference>
<dbReference type="GO" id="GO:0016887">
    <property type="term" value="F:ATP hydrolysis activity"/>
    <property type="evidence" value="ECO:0007669"/>
    <property type="project" value="InterPro"/>
</dbReference>
<dbReference type="InterPro" id="IPR027417">
    <property type="entry name" value="P-loop_NTPase"/>
</dbReference>
<dbReference type="InterPro" id="IPR003593">
    <property type="entry name" value="AAA+_ATPase"/>
</dbReference>
<dbReference type="EMBL" id="CP060634">
    <property type="protein sequence ID" value="QNM04503.1"/>
    <property type="molecule type" value="Genomic_DNA"/>
</dbReference>
<dbReference type="GO" id="GO:0005524">
    <property type="term" value="F:ATP binding"/>
    <property type="evidence" value="ECO:0007669"/>
    <property type="project" value="UniProtKB-KW"/>
</dbReference>
<dbReference type="Proteomes" id="UP000515823">
    <property type="component" value="Chromosome"/>
</dbReference>
<organism evidence="7 8">
    <name type="scientific">Qiania dongpingensis</name>
    <dbReference type="NCBI Taxonomy" id="2763669"/>
    <lineage>
        <taxon>Bacteria</taxon>
        <taxon>Bacillati</taxon>
        <taxon>Bacillota</taxon>
        <taxon>Clostridia</taxon>
        <taxon>Lachnospirales</taxon>
        <taxon>Lachnospiraceae</taxon>
        <taxon>Qiania</taxon>
    </lineage>
</organism>
<evidence type="ECO:0000313" key="8">
    <source>
        <dbReference type="Proteomes" id="UP000515823"/>
    </source>
</evidence>
<dbReference type="KEGG" id="qdo:H9Q78_08440"/>
<dbReference type="PIRSF" id="PIRSF039137">
    <property type="entry name" value="ABC_branched_ATPase"/>
    <property type="match status" value="1"/>
</dbReference>
<dbReference type="SUPFAM" id="SSF52540">
    <property type="entry name" value="P-loop containing nucleoside triphosphate hydrolases"/>
    <property type="match status" value="1"/>
</dbReference>
<dbReference type="AlphaFoldDB" id="A0A7G9G121"/>
<evidence type="ECO:0000313" key="7">
    <source>
        <dbReference type="EMBL" id="QNM04503.1"/>
    </source>
</evidence>
<evidence type="ECO:0000256" key="3">
    <source>
        <dbReference type="ARBA" id="ARBA00022741"/>
    </source>
</evidence>
<dbReference type="InterPro" id="IPR017871">
    <property type="entry name" value="ABC_transporter-like_CS"/>
</dbReference>
<dbReference type="PROSITE" id="PS00211">
    <property type="entry name" value="ABC_TRANSPORTER_1"/>
    <property type="match status" value="1"/>
</dbReference>
<evidence type="ECO:0000256" key="5">
    <source>
        <dbReference type="ARBA" id="ARBA00022970"/>
    </source>
</evidence>
<dbReference type="GO" id="GO:0015658">
    <property type="term" value="F:branched-chain amino acid transmembrane transporter activity"/>
    <property type="evidence" value="ECO:0007669"/>
    <property type="project" value="InterPro"/>
</dbReference>
<sequence length="240" mass="26562">MEMLKVQNLSVNYGYITALTNASIEVDKGEIITLIGSNGAGKTTMLMSISNLVQKNQGQIFFKEKNISKVPSHKIVKNGLCHVPEGRKIFPALTVYENLWLGTIGNQNIKKKDVQELVEKQYDLFPRLKERRNQGGGSLSGGEQQMLAIARGLMMDPDLIMLDEPSLGLAPIVVEEIFELILKIRDTGKTVLLIEQNAAMALSIADRGYVLQNGRIALQGKGIELLHNEDVKRLYLGADD</sequence>
<dbReference type="PANTHER" id="PTHR43820:SF4">
    <property type="entry name" value="HIGH-AFFINITY BRANCHED-CHAIN AMINO ACID TRANSPORT ATP-BINDING PROTEIN LIVF"/>
    <property type="match status" value="1"/>
</dbReference>
<accession>A0A7G9G121</accession>
<name>A0A7G9G121_9FIRM</name>
<keyword evidence="8" id="KW-1185">Reference proteome</keyword>
<keyword evidence="4 7" id="KW-0067">ATP-binding</keyword>
<dbReference type="InterPro" id="IPR003439">
    <property type="entry name" value="ABC_transporter-like_ATP-bd"/>
</dbReference>
<protein>
    <submittedName>
        <fullName evidence="7">ABC transporter ATP-binding protein</fullName>
    </submittedName>
</protein>
<dbReference type="SMART" id="SM00382">
    <property type="entry name" value="AAA"/>
    <property type="match status" value="1"/>
</dbReference>
<evidence type="ECO:0000256" key="1">
    <source>
        <dbReference type="ARBA" id="ARBA00005417"/>
    </source>
</evidence>
<comment type="similarity">
    <text evidence="1">Belongs to the ABC transporter superfamily.</text>
</comment>
<evidence type="ECO:0000256" key="4">
    <source>
        <dbReference type="ARBA" id="ARBA00022840"/>
    </source>
</evidence>
<feature type="domain" description="ABC transporter" evidence="6">
    <location>
        <begin position="4"/>
        <end position="238"/>
    </location>
</feature>
<dbReference type="GO" id="GO:0015807">
    <property type="term" value="P:L-amino acid transport"/>
    <property type="evidence" value="ECO:0007669"/>
    <property type="project" value="TreeGrafter"/>
</dbReference>
<gene>
    <name evidence="7" type="ORF">H9Q78_08440</name>
</gene>
<keyword evidence="5" id="KW-0029">Amino-acid transport</keyword>
<dbReference type="PROSITE" id="PS50893">
    <property type="entry name" value="ABC_TRANSPORTER_2"/>
    <property type="match status" value="1"/>
</dbReference>
<dbReference type="InterPro" id="IPR030660">
    <property type="entry name" value="ABC_branched_ATPase_LivF/BraG"/>
</dbReference>
<dbReference type="Gene3D" id="3.40.50.300">
    <property type="entry name" value="P-loop containing nucleotide triphosphate hydrolases"/>
    <property type="match status" value="1"/>
</dbReference>
<keyword evidence="2" id="KW-0813">Transport</keyword>
<evidence type="ECO:0000256" key="2">
    <source>
        <dbReference type="ARBA" id="ARBA00022448"/>
    </source>
</evidence>